<evidence type="ECO:0000256" key="1">
    <source>
        <dbReference type="SAM" id="Phobius"/>
    </source>
</evidence>
<dbReference type="EMBL" id="JACRSN010000016">
    <property type="protein sequence ID" value="MBC8534376.1"/>
    <property type="molecule type" value="Genomic_DNA"/>
</dbReference>
<accession>A0A926D9X7</accession>
<dbReference type="Pfam" id="PF10112">
    <property type="entry name" value="Halogen_Hydrol"/>
    <property type="match status" value="1"/>
</dbReference>
<protein>
    <submittedName>
        <fullName evidence="2">5-bromo-4-chloroindolyl phosphate hydrolysis family protein</fullName>
    </submittedName>
</protein>
<sequence length="228" mass="26301">MRAVRKKSPAPFYTVGVVWVFYALLFPLYTWYQVLLVAALSVLLGWISSKIFRGAVTYVPIEPEPEQPEQPAVHTGDPEVDRMIAEGYAYLQQLRLANDAIEDETLSAEMDRMEETCRKIFDFVAENPKKSRQIHRFMQYYLPVTLKLLNSYYKLSRQGIEGENISTTMFHIEGMMHTIVIAFEKQLDALFQDEALDISTDITVLEGMLRQEGLLDETEQKEDPHGRD</sequence>
<dbReference type="Proteomes" id="UP000651482">
    <property type="component" value="Unassembled WGS sequence"/>
</dbReference>
<name>A0A926D9X7_9FIRM</name>
<gene>
    <name evidence="2" type="ORF">IAG03_10330</name>
</gene>
<keyword evidence="1" id="KW-1133">Transmembrane helix</keyword>
<evidence type="ECO:0000313" key="3">
    <source>
        <dbReference type="Proteomes" id="UP000651482"/>
    </source>
</evidence>
<reference evidence="2" key="1">
    <citation type="submission" date="2020-08" db="EMBL/GenBank/DDBJ databases">
        <title>Genome public.</title>
        <authorList>
            <person name="Liu C."/>
            <person name="Sun Q."/>
        </authorList>
    </citation>
    <scope>NUCLEOTIDE SEQUENCE</scope>
    <source>
        <strain evidence="2">NSJ-40</strain>
    </source>
</reference>
<evidence type="ECO:0000313" key="2">
    <source>
        <dbReference type="EMBL" id="MBC8534376.1"/>
    </source>
</evidence>
<comment type="caution">
    <text evidence="2">The sequence shown here is derived from an EMBL/GenBank/DDBJ whole genome shotgun (WGS) entry which is preliminary data.</text>
</comment>
<keyword evidence="3" id="KW-1185">Reference proteome</keyword>
<feature type="transmembrane region" description="Helical" evidence="1">
    <location>
        <begin position="12"/>
        <end position="29"/>
    </location>
</feature>
<keyword evidence="1" id="KW-0812">Transmembrane</keyword>
<proteinExistence type="predicted"/>
<organism evidence="2 3">
    <name type="scientific">Yeguia hominis</name>
    <dbReference type="NCBI Taxonomy" id="2763662"/>
    <lineage>
        <taxon>Bacteria</taxon>
        <taxon>Bacillati</taxon>
        <taxon>Bacillota</taxon>
        <taxon>Clostridia</taxon>
        <taxon>Eubacteriales</taxon>
        <taxon>Yeguiaceae</taxon>
        <taxon>Yeguia</taxon>
    </lineage>
</organism>
<dbReference type="AlphaFoldDB" id="A0A926D9X7"/>
<dbReference type="InterPro" id="IPR018770">
    <property type="entry name" value="ChloroindolylP_hydrolase"/>
</dbReference>
<keyword evidence="1" id="KW-0472">Membrane</keyword>